<dbReference type="InterPro" id="IPR016166">
    <property type="entry name" value="FAD-bd_PCMH"/>
</dbReference>
<comment type="caution">
    <text evidence="5">The sequence shown here is derived from an EMBL/GenBank/DDBJ whole genome shotgun (WGS) entry which is preliminary data.</text>
</comment>
<dbReference type="Pfam" id="PF01565">
    <property type="entry name" value="FAD_binding_4"/>
    <property type="match status" value="1"/>
</dbReference>
<gene>
    <name evidence="5" type="ORF">HMPREF0083_04286</name>
</gene>
<reference evidence="5 6" key="1">
    <citation type="submission" date="2013-08" db="EMBL/GenBank/DDBJ databases">
        <authorList>
            <person name="Weinstock G."/>
            <person name="Sodergren E."/>
            <person name="Wylie T."/>
            <person name="Fulton L."/>
            <person name="Fulton R."/>
            <person name="Fronick C."/>
            <person name="O'Laughlin M."/>
            <person name="Godfrey J."/>
            <person name="Miner T."/>
            <person name="Herter B."/>
            <person name="Appelbaum E."/>
            <person name="Cordes M."/>
            <person name="Lek S."/>
            <person name="Wollam A."/>
            <person name="Pepin K.H."/>
            <person name="Palsikar V.B."/>
            <person name="Mitreva M."/>
            <person name="Wilson R.K."/>
        </authorList>
    </citation>
    <scope>NUCLEOTIDE SEQUENCE [LARGE SCALE GENOMIC DNA]</scope>
    <source>
        <strain evidence="5 6">ATCC 12856</strain>
    </source>
</reference>
<dbReference type="PANTHER" id="PTHR11748:SF103">
    <property type="entry name" value="GLYCOLATE OXIDASE SUBUNIT GLCE"/>
    <property type="match status" value="1"/>
</dbReference>
<evidence type="ECO:0000256" key="3">
    <source>
        <dbReference type="ARBA" id="ARBA00023002"/>
    </source>
</evidence>
<proteinExistence type="predicted"/>
<keyword evidence="2" id="KW-0274">FAD</keyword>
<dbReference type="HOGENOM" id="CLU_017779_0_1_9"/>
<accession>U1Y626</accession>
<dbReference type="PATRIC" id="fig|649747.3.peg.3886"/>
<dbReference type="EMBL" id="AWSJ01000259">
    <property type="protein sequence ID" value="ERI07617.1"/>
    <property type="molecule type" value="Genomic_DNA"/>
</dbReference>
<evidence type="ECO:0000256" key="2">
    <source>
        <dbReference type="ARBA" id="ARBA00022827"/>
    </source>
</evidence>
<keyword evidence="1" id="KW-0285">Flavoprotein</keyword>
<organism evidence="5 6">
    <name type="scientific">Aneurinibacillus aneurinilyticus ATCC 12856</name>
    <dbReference type="NCBI Taxonomy" id="649747"/>
    <lineage>
        <taxon>Bacteria</taxon>
        <taxon>Bacillati</taxon>
        <taxon>Bacillota</taxon>
        <taxon>Bacilli</taxon>
        <taxon>Bacillales</taxon>
        <taxon>Paenibacillaceae</taxon>
        <taxon>Aneurinibacillus group</taxon>
        <taxon>Aneurinibacillus</taxon>
    </lineage>
</organism>
<evidence type="ECO:0000259" key="4">
    <source>
        <dbReference type="PROSITE" id="PS51387"/>
    </source>
</evidence>
<keyword evidence="3" id="KW-0560">Oxidoreductase</keyword>
<dbReference type="SUPFAM" id="SSF56176">
    <property type="entry name" value="FAD-binding/transporter-associated domain-like"/>
    <property type="match status" value="1"/>
</dbReference>
<dbReference type="InterPro" id="IPR006094">
    <property type="entry name" value="Oxid_FAD_bind_N"/>
</dbReference>
<name>U1Y626_ANEAE</name>
<evidence type="ECO:0000313" key="6">
    <source>
        <dbReference type="Proteomes" id="UP000016511"/>
    </source>
</evidence>
<dbReference type="GO" id="GO:0071949">
    <property type="term" value="F:FAD binding"/>
    <property type="evidence" value="ECO:0007669"/>
    <property type="project" value="InterPro"/>
</dbReference>
<dbReference type="PANTHER" id="PTHR11748">
    <property type="entry name" value="D-LACTATE DEHYDROGENASE"/>
    <property type="match status" value="1"/>
</dbReference>
<dbReference type="InterPro" id="IPR036318">
    <property type="entry name" value="FAD-bd_PCMH-like_sf"/>
</dbReference>
<evidence type="ECO:0000256" key="1">
    <source>
        <dbReference type="ARBA" id="ARBA00022630"/>
    </source>
</evidence>
<protein>
    <submittedName>
        <fullName evidence="5">FAD binding domain protein</fullName>
    </submittedName>
</protein>
<evidence type="ECO:0000313" key="5">
    <source>
        <dbReference type="EMBL" id="ERI07617.1"/>
    </source>
</evidence>
<dbReference type="GO" id="GO:0016491">
    <property type="term" value="F:oxidoreductase activity"/>
    <property type="evidence" value="ECO:0007669"/>
    <property type="project" value="UniProtKB-KW"/>
</dbReference>
<sequence>MFVEKKGGKQKMIDKGTLLQQITVEAAPASHPLGNTAPCIFFPEGEQEIVEILKYARQNRMRLIPMGGGTKRGFGGVEEMADAILSLSRCSGIIEHSPGDMIVTVRPGTTVQELQNCLAEYGQMLPLDPAWPAYATVGGIVAAGDSGPKRLRYGSARDHVIAMRVVYPDGTIIRTGAKVVKNVAGYDMNKLFIGSMGTLGIISELSFKLRPLPKAERLLLLSFSEGEMDAIRGFIRSLQDSRLEPVSLELISPTLAGRLGEKPEYMLAIAFEDVESAVRYQEAWVRSCAPEASLGRTLIGREAQMWWDAFACIPPYGLEENGVETRIAMKIGSKNTDVPDIIAVCHHLGQDRGVTVEAHGGAGHGISYIFFTGGTEEELASCADATRRLAQDRGGYAIVRHAPLSLRRRIGAWGEVPAHFPLLEGIKHTIDPDRILNPGRFIGGI</sequence>
<dbReference type="Gene3D" id="3.30.465.10">
    <property type="match status" value="1"/>
</dbReference>
<dbReference type="Proteomes" id="UP000016511">
    <property type="component" value="Unassembled WGS sequence"/>
</dbReference>
<keyword evidence="6" id="KW-1185">Reference proteome</keyword>
<dbReference type="InterPro" id="IPR016169">
    <property type="entry name" value="FAD-bd_PCMH_sub2"/>
</dbReference>
<dbReference type="SUPFAM" id="SSF55103">
    <property type="entry name" value="FAD-linked oxidases, C-terminal domain"/>
    <property type="match status" value="1"/>
</dbReference>
<dbReference type="PROSITE" id="PS51387">
    <property type="entry name" value="FAD_PCMH"/>
    <property type="match status" value="1"/>
</dbReference>
<dbReference type="eggNOG" id="COG0277">
    <property type="taxonomic scope" value="Bacteria"/>
</dbReference>
<dbReference type="InterPro" id="IPR016164">
    <property type="entry name" value="FAD-linked_Oxase-like_C"/>
</dbReference>
<dbReference type="AlphaFoldDB" id="U1Y626"/>
<dbReference type="STRING" id="649747.HMPREF0083_04286"/>
<feature type="domain" description="FAD-binding PCMH-type" evidence="4">
    <location>
        <begin position="33"/>
        <end position="212"/>
    </location>
</feature>